<dbReference type="EMBL" id="CAJVPP010000771">
    <property type="protein sequence ID" value="CAG8510723.1"/>
    <property type="molecule type" value="Genomic_DNA"/>
</dbReference>
<dbReference type="AlphaFoldDB" id="A0A9N8ZXL7"/>
<organism evidence="1 2">
    <name type="scientific">Funneliformis mosseae</name>
    <name type="common">Endomycorrhizal fungus</name>
    <name type="synonym">Glomus mosseae</name>
    <dbReference type="NCBI Taxonomy" id="27381"/>
    <lineage>
        <taxon>Eukaryota</taxon>
        <taxon>Fungi</taxon>
        <taxon>Fungi incertae sedis</taxon>
        <taxon>Mucoromycota</taxon>
        <taxon>Glomeromycotina</taxon>
        <taxon>Glomeromycetes</taxon>
        <taxon>Glomerales</taxon>
        <taxon>Glomeraceae</taxon>
        <taxon>Funneliformis</taxon>
    </lineage>
</organism>
<protein>
    <submittedName>
        <fullName evidence="1">2851_t:CDS:1</fullName>
    </submittedName>
</protein>
<gene>
    <name evidence="1" type="ORF">FMOSSE_LOCUS4522</name>
</gene>
<dbReference type="Proteomes" id="UP000789375">
    <property type="component" value="Unassembled WGS sequence"/>
</dbReference>
<evidence type="ECO:0000313" key="2">
    <source>
        <dbReference type="Proteomes" id="UP000789375"/>
    </source>
</evidence>
<sequence length="82" mass="9606">DTWKNVFIDEDDFEYNYLNKEDNITNLDNDNLSSIISNINSYTTESTSYNKEILPFILNEIVLEKAQEIINANNNNNDNRIN</sequence>
<reference evidence="1" key="1">
    <citation type="submission" date="2021-06" db="EMBL/GenBank/DDBJ databases">
        <authorList>
            <person name="Kallberg Y."/>
            <person name="Tangrot J."/>
            <person name="Rosling A."/>
        </authorList>
    </citation>
    <scope>NUCLEOTIDE SEQUENCE</scope>
    <source>
        <strain evidence="1">87-6 pot B 2015</strain>
    </source>
</reference>
<evidence type="ECO:0000313" key="1">
    <source>
        <dbReference type="EMBL" id="CAG8510723.1"/>
    </source>
</evidence>
<keyword evidence="2" id="KW-1185">Reference proteome</keyword>
<feature type="non-terminal residue" evidence="1">
    <location>
        <position position="1"/>
    </location>
</feature>
<accession>A0A9N8ZXL7</accession>
<proteinExistence type="predicted"/>
<comment type="caution">
    <text evidence="1">The sequence shown here is derived from an EMBL/GenBank/DDBJ whole genome shotgun (WGS) entry which is preliminary data.</text>
</comment>
<name>A0A9N8ZXL7_FUNMO</name>